<evidence type="ECO:0000313" key="3">
    <source>
        <dbReference type="Proteomes" id="UP000677803"/>
    </source>
</evidence>
<dbReference type="AlphaFoldDB" id="A0A8S4AX90"/>
<name>A0A8S4AX90_9TELE</name>
<organism evidence="2 3">
    <name type="scientific">Menidia menidia</name>
    <name type="common">Atlantic silverside</name>
    <dbReference type="NCBI Taxonomy" id="238744"/>
    <lineage>
        <taxon>Eukaryota</taxon>
        <taxon>Metazoa</taxon>
        <taxon>Chordata</taxon>
        <taxon>Craniata</taxon>
        <taxon>Vertebrata</taxon>
        <taxon>Euteleostomi</taxon>
        <taxon>Actinopterygii</taxon>
        <taxon>Neopterygii</taxon>
        <taxon>Teleostei</taxon>
        <taxon>Neoteleostei</taxon>
        <taxon>Acanthomorphata</taxon>
        <taxon>Ovalentaria</taxon>
        <taxon>Atherinomorphae</taxon>
        <taxon>Atheriniformes</taxon>
        <taxon>Atherinopsidae</taxon>
        <taxon>Menidiinae</taxon>
        <taxon>Menidia</taxon>
    </lineage>
</organism>
<comment type="caution">
    <text evidence="2">The sequence shown here is derived from an EMBL/GenBank/DDBJ whole genome shotgun (WGS) entry which is preliminary data.</text>
</comment>
<protein>
    <submittedName>
        <fullName evidence="2">(Atlantic silverside) hypothetical protein</fullName>
    </submittedName>
</protein>
<evidence type="ECO:0000313" key="2">
    <source>
        <dbReference type="EMBL" id="CAG5918719.1"/>
    </source>
</evidence>
<gene>
    <name evidence="2" type="ORF">MMEN_LOCUS10172</name>
</gene>
<reference evidence="2" key="1">
    <citation type="submission" date="2021-05" db="EMBL/GenBank/DDBJ databases">
        <authorList>
            <person name="Tigano A."/>
        </authorList>
    </citation>
    <scope>NUCLEOTIDE SEQUENCE</scope>
</reference>
<proteinExistence type="predicted"/>
<sequence>MSFALCEHREVSVTRAVDELENQSLRWTVRVLDVQQRGQQRGLSIERNQQGTVDSSAEIRGSRGDFEQEAVFGTSSSANTTLEVTGLWLENFLRFDAAEAVRGQGPDTRTAGGMTIWMDRPKMIASIERGGFGISWGLETSPALIGQKAVYIEMNEIDINQSGVNNYFESPISIPAALSFAVDSQNARWASGAGAQITSHLGIAALTLATAAISPTSQMLENSELALTSIVATLGAALSSWDKRSLIPQTAAKWYFEAHERRAGDPRCRTTAIRFGEIPEGSCFTKLLLKLQIHQTGVKYAKHPEINTIYYQSSHRGDRMVRCISRTADLSTGGKKKGTKRETAGGGSQAAPHHLRSRCCLIGSLAGIPLSAQLHNTVRKSLWLKVLHNISTTRIHHSKKDIFKQTQVCNLNRVDGILGVHLRVPWNQYLEFLTSVLCTMVKRLDKAMTEHSTLTSRAVNALAQSKPLSLVNTRVPLINTGIRFLSLSRDLLQALHRQRTPLSPLLLSQIQLPSMMSRLLLLKGLQVSWAELEGFCCNARWCLTEPLNSFFTFFSDNAKISCSGVNWQGFKMDRKPLLESPDRSCSFQELKNHF</sequence>
<feature type="region of interest" description="Disordered" evidence="1">
    <location>
        <begin position="329"/>
        <end position="351"/>
    </location>
</feature>
<dbReference type="Proteomes" id="UP000677803">
    <property type="component" value="Unassembled WGS sequence"/>
</dbReference>
<accession>A0A8S4AX90</accession>
<dbReference type="EMBL" id="CAJRST010011112">
    <property type="protein sequence ID" value="CAG5918719.1"/>
    <property type="molecule type" value="Genomic_DNA"/>
</dbReference>
<keyword evidence="3" id="KW-1185">Reference proteome</keyword>
<evidence type="ECO:0000256" key="1">
    <source>
        <dbReference type="SAM" id="MobiDB-lite"/>
    </source>
</evidence>